<evidence type="ECO:0000313" key="2">
    <source>
        <dbReference type="Proteomes" id="UP000316079"/>
    </source>
</evidence>
<gene>
    <name evidence="1" type="ORF">DNTS_034373</name>
</gene>
<accession>A0A553MZY9</accession>
<protein>
    <submittedName>
        <fullName evidence="1">Uncharacterized protein</fullName>
    </submittedName>
</protein>
<dbReference type="Proteomes" id="UP000316079">
    <property type="component" value="Unassembled WGS sequence"/>
</dbReference>
<reference evidence="1 2" key="1">
    <citation type="journal article" date="2019" name="Sci. Data">
        <title>Hybrid genome assembly and annotation of Danionella translucida.</title>
        <authorList>
            <person name="Kadobianskyi M."/>
            <person name="Schulze L."/>
            <person name="Schuelke M."/>
            <person name="Judkewitz B."/>
        </authorList>
    </citation>
    <scope>NUCLEOTIDE SEQUENCE [LARGE SCALE GENOMIC DNA]</scope>
    <source>
        <strain evidence="1 2">Bolton</strain>
    </source>
</reference>
<sequence>MSENSLFKPYTRLKQQESAHVCFENAAAAWLWESTTRAPIHSVATSLEPVPMATALLILRNHTILQESWSSSATSVESHARERCSEYSPSTSTSNVSPAKVRYIYAKGYPIGNKVI</sequence>
<dbReference type="EMBL" id="SRMA01027171">
    <property type="protein sequence ID" value="TRY58735.1"/>
    <property type="molecule type" value="Genomic_DNA"/>
</dbReference>
<keyword evidence="2" id="KW-1185">Reference proteome</keyword>
<evidence type="ECO:0000313" key="1">
    <source>
        <dbReference type="EMBL" id="TRY58735.1"/>
    </source>
</evidence>
<dbReference type="AlphaFoldDB" id="A0A553MZY9"/>
<comment type="caution">
    <text evidence="1">The sequence shown here is derived from an EMBL/GenBank/DDBJ whole genome shotgun (WGS) entry which is preliminary data.</text>
</comment>
<organism evidence="1 2">
    <name type="scientific">Danionella cerebrum</name>
    <dbReference type="NCBI Taxonomy" id="2873325"/>
    <lineage>
        <taxon>Eukaryota</taxon>
        <taxon>Metazoa</taxon>
        <taxon>Chordata</taxon>
        <taxon>Craniata</taxon>
        <taxon>Vertebrata</taxon>
        <taxon>Euteleostomi</taxon>
        <taxon>Actinopterygii</taxon>
        <taxon>Neopterygii</taxon>
        <taxon>Teleostei</taxon>
        <taxon>Ostariophysi</taxon>
        <taxon>Cypriniformes</taxon>
        <taxon>Danionidae</taxon>
        <taxon>Danioninae</taxon>
        <taxon>Danionella</taxon>
    </lineage>
</organism>
<proteinExistence type="predicted"/>
<name>A0A553MZY9_9TELE</name>